<keyword evidence="3" id="KW-1185">Reference proteome</keyword>
<dbReference type="PANTHER" id="PTHR43245:SF13">
    <property type="entry name" value="UDP-D-APIOSE_UDP-D-XYLOSE SYNTHASE 2"/>
    <property type="match status" value="1"/>
</dbReference>
<name>A0A2W7SDF4_9BACT</name>
<dbReference type="EMBL" id="QKZV01000008">
    <property type="protein sequence ID" value="PZX60895.1"/>
    <property type="molecule type" value="Genomic_DNA"/>
</dbReference>
<feature type="domain" description="NAD-dependent epimerase/dehydratase" evidence="1">
    <location>
        <begin position="11"/>
        <end position="225"/>
    </location>
</feature>
<evidence type="ECO:0000313" key="3">
    <source>
        <dbReference type="Proteomes" id="UP000249720"/>
    </source>
</evidence>
<sequence length="317" mass="35871">MNHNNNHKQTILGAGGAIGTELAKILPHYTSNIRLVARNPKKINATDELMPANLLNREAVFKAVEGSSIVYVLIGFAYNTKVWQQQWVPFIKNVIDACLQYQCKLVFFDNVYALDANQIEHITERSAIHPISKKGKVRAEVDNLIINAIEQQQLQAIIARSPDFFGTTIDKSLLMTMVYQNLLKGKKAQWICNANVIHSMGYTPDLAKGTALLGNTNNAYNQIWNLPVSDQTLTGKEWIELFAHAMQVPAKMQVLPKWAIQTLGIFIPIIKELSEMTYQYDRDYFFDSTKFIKTFEYVPTTNFAAVNEVVNTLKANK</sequence>
<dbReference type="AlphaFoldDB" id="A0A2W7SDF4"/>
<dbReference type="OrthoDB" id="112777at2"/>
<evidence type="ECO:0000259" key="1">
    <source>
        <dbReference type="Pfam" id="PF01370"/>
    </source>
</evidence>
<gene>
    <name evidence="2" type="ORF">LX80_02379</name>
</gene>
<dbReference type="Gene3D" id="3.40.50.720">
    <property type="entry name" value="NAD(P)-binding Rossmann-like Domain"/>
    <property type="match status" value="1"/>
</dbReference>
<accession>A0A2W7SDF4</accession>
<protein>
    <submittedName>
        <fullName evidence="2">Nucleoside-diphosphate-sugar epimerase</fullName>
    </submittedName>
</protein>
<dbReference type="Proteomes" id="UP000249720">
    <property type="component" value="Unassembled WGS sequence"/>
</dbReference>
<organism evidence="2 3">
    <name type="scientific">Hydrotalea sandarakina</name>
    <dbReference type="NCBI Taxonomy" id="1004304"/>
    <lineage>
        <taxon>Bacteria</taxon>
        <taxon>Pseudomonadati</taxon>
        <taxon>Bacteroidota</taxon>
        <taxon>Chitinophagia</taxon>
        <taxon>Chitinophagales</taxon>
        <taxon>Chitinophagaceae</taxon>
        <taxon>Hydrotalea</taxon>
    </lineage>
</organism>
<dbReference type="InterPro" id="IPR036291">
    <property type="entry name" value="NAD(P)-bd_dom_sf"/>
</dbReference>
<dbReference type="SUPFAM" id="SSF51735">
    <property type="entry name" value="NAD(P)-binding Rossmann-fold domains"/>
    <property type="match status" value="1"/>
</dbReference>
<proteinExistence type="predicted"/>
<comment type="caution">
    <text evidence="2">The sequence shown here is derived from an EMBL/GenBank/DDBJ whole genome shotgun (WGS) entry which is preliminary data.</text>
</comment>
<dbReference type="InterPro" id="IPR050177">
    <property type="entry name" value="Lipid_A_modif_metabolic_enz"/>
</dbReference>
<dbReference type="RefSeq" id="WP_111296741.1">
    <property type="nucleotide sequence ID" value="NZ_QKZV01000008.1"/>
</dbReference>
<evidence type="ECO:0000313" key="2">
    <source>
        <dbReference type="EMBL" id="PZX60895.1"/>
    </source>
</evidence>
<dbReference type="PANTHER" id="PTHR43245">
    <property type="entry name" value="BIFUNCTIONAL POLYMYXIN RESISTANCE PROTEIN ARNA"/>
    <property type="match status" value="1"/>
</dbReference>
<dbReference type="Pfam" id="PF01370">
    <property type="entry name" value="Epimerase"/>
    <property type="match status" value="1"/>
</dbReference>
<reference evidence="2 3" key="1">
    <citation type="submission" date="2018-06" db="EMBL/GenBank/DDBJ databases">
        <title>Genomic Encyclopedia of Archaeal and Bacterial Type Strains, Phase II (KMG-II): from individual species to whole genera.</title>
        <authorList>
            <person name="Goeker M."/>
        </authorList>
    </citation>
    <scope>NUCLEOTIDE SEQUENCE [LARGE SCALE GENOMIC DNA]</scope>
    <source>
        <strain evidence="2 3">DSM 23241</strain>
    </source>
</reference>
<dbReference type="InterPro" id="IPR001509">
    <property type="entry name" value="Epimerase_deHydtase"/>
</dbReference>